<dbReference type="GO" id="GO:0008270">
    <property type="term" value="F:zinc ion binding"/>
    <property type="evidence" value="ECO:0007669"/>
    <property type="project" value="UniProtKB-UniRule"/>
</dbReference>
<dbReference type="EMBL" id="JOJR01000032">
    <property type="protein sequence ID" value="RCN49551.1"/>
    <property type="molecule type" value="Genomic_DNA"/>
</dbReference>
<evidence type="ECO:0000256" key="3">
    <source>
        <dbReference type="ARBA" id="ARBA00022723"/>
    </source>
</evidence>
<name>A0A368GYU9_ANCCA</name>
<dbReference type="GO" id="GO:0006508">
    <property type="term" value="P:proteolysis"/>
    <property type="evidence" value="ECO:0007669"/>
    <property type="project" value="UniProtKB-KW"/>
</dbReference>
<comment type="caution">
    <text evidence="12">The sequence shown here is derived from an EMBL/GenBank/DDBJ whole genome shotgun (WGS) entry which is preliminary data.</text>
</comment>
<dbReference type="EC" id="3.4.24.-" evidence="10"/>
<comment type="cofactor">
    <cofactor evidence="9 10">
        <name>Zn(2+)</name>
        <dbReference type="ChEBI" id="CHEBI:29105"/>
    </cofactor>
    <text evidence="9 10">Binds 1 zinc ion per subunit.</text>
</comment>
<evidence type="ECO:0000256" key="5">
    <source>
        <dbReference type="ARBA" id="ARBA00022833"/>
    </source>
</evidence>
<dbReference type="InterPro" id="IPR006026">
    <property type="entry name" value="Peptidase_Metallo"/>
</dbReference>
<reference evidence="12 13" key="1">
    <citation type="submission" date="2014-10" db="EMBL/GenBank/DDBJ databases">
        <title>Draft genome of the hookworm Ancylostoma caninum.</title>
        <authorList>
            <person name="Mitreva M."/>
        </authorList>
    </citation>
    <scope>NUCLEOTIDE SEQUENCE [LARGE SCALE GENOMIC DNA]</scope>
    <source>
        <strain evidence="12 13">Baltimore</strain>
    </source>
</reference>
<evidence type="ECO:0000256" key="9">
    <source>
        <dbReference type="PROSITE-ProRule" id="PRU01211"/>
    </source>
</evidence>
<keyword evidence="13" id="KW-1185">Reference proteome</keyword>
<protein>
    <recommendedName>
        <fullName evidence="10">Metalloendopeptidase</fullName>
        <ecNumber evidence="10">3.4.24.-</ecNumber>
    </recommendedName>
</protein>
<evidence type="ECO:0000256" key="2">
    <source>
        <dbReference type="ARBA" id="ARBA00022670"/>
    </source>
</evidence>
<dbReference type="SUPFAM" id="SSF55486">
    <property type="entry name" value="Metalloproteases ('zincins'), catalytic domain"/>
    <property type="match status" value="1"/>
</dbReference>
<dbReference type="PANTHER" id="PTHR10127">
    <property type="entry name" value="DISCOIDIN, CUB, EGF, LAMININ , AND ZINC METALLOPROTEASE DOMAIN CONTAINING"/>
    <property type="match status" value="1"/>
</dbReference>
<dbReference type="Gene3D" id="3.40.390.10">
    <property type="entry name" value="Collagenase (Catalytic Domain)"/>
    <property type="match status" value="1"/>
</dbReference>
<dbReference type="InterPro" id="IPR001506">
    <property type="entry name" value="Peptidase_M12A"/>
</dbReference>
<dbReference type="SMART" id="SM00235">
    <property type="entry name" value="ZnMc"/>
    <property type="match status" value="1"/>
</dbReference>
<keyword evidence="3 9" id="KW-0479">Metal-binding</keyword>
<dbReference type="PROSITE" id="PS51864">
    <property type="entry name" value="ASTACIN"/>
    <property type="match status" value="1"/>
</dbReference>
<proteinExistence type="predicted"/>
<dbReference type="InterPro" id="IPR024079">
    <property type="entry name" value="MetalloPept_cat_dom_sf"/>
</dbReference>
<comment type="caution">
    <text evidence="9">Lacks conserved residue(s) required for the propagation of feature annotation.</text>
</comment>
<organism evidence="12 13">
    <name type="scientific">Ancylostoma caninum</name>
    <name type="common">Dog hookworm</name>
    <dbReference type="NCBI Taxonomy" id="29170"/>
    <lineage>
        <taxon>Eukaryota</taxon>
        <taxon>Metazoa</taxon>
        <taxon>Ecdysozoa</taxon>
        <taxon>Nematoda</taxon>
        <taxon>Chromadorea</taxon>
        <taxon>Rhabditida</taxon>
        <taxon>Rhabditina</taxon>
        <taxon>Rhabditomorpha</taxon>
        <taxon>Strongyloidea</taxon>
        <taxon>Ancylostomatidae</taxon>
        <taxon>Ancylostomatinae</taxon>
        <taxon>Ancylostoma</taxon>
    </lineage>
</organism>
<dbReference type="Proteomes" id="UP000252519">
    <property type="component" value="Unassembled WGS sequence"/>
</dbReference>
<feature type="binding site" evidence="9">
    <location>
        <position position="209"/>
    </location>
    <ligand>
        <name>Zn(2+)</name>
        <dbReference type="ChEBI" id="CHEBI:29105"/>
        <note>catalytic</note>
    </ligand>
</feature>
<evidence type="ECO:0000256" key="4">
    <source>
        <dbReference type="ARBA" id="ARBA00022801"/>
    </source>
</evidence>
<dbReference type="InterPro" id="IPR003582">
    <property type="entry name" value="ShKT_dom"/>
</dbReference>
<keyword evidence="6 9" id="KW-0482">Metalloprotease</keyword>
<feature type="binding site" evidence="9">
    <location>
        <position position="215"/>
    </location>
    <ligand>
        <name>Zn(2+)</name>
        <dbReference type="ChEBI" id="CHEBI:29105"/>
        <note>catalytic</note>
    </ligand>
</feature>
<keyword evidence="4 9" id="KW-0378">Hydrolase</keyword>
<feature type="active site" evidence="9">
    <location>
        <position position="206"/>
    </location>
</feature>
<dbReference type="PANTHER" id="PTHR10127:SF793">
    <property type="entry name" value="ZINC METALLOPROTEINASE NAS-31"/>
    <property type="match status" value="1"/>
</dbReference>
<dbReference type="GO" id="GO:0004222">
    <property type="term" value="F:metalloendopeptidase activity"/>
    <property type="evidence" value="ECO:0007669"/>
    <property type="project" value="UniProtKB-UniRule"/>
</dbReference>
<dbReference type="InterPro" id="IPR034035">
    <property type="entry name" value="Astacin-like_dom"/>
</dbReference>
<keyword evidence="7" id="KW-0865">Zymogen</keyword>
<dbReference type="CDD" id="cd04280">
    <property type="entry name" value="ZnMc_astacin_like"/>
    <property type="match status" value="1"/>
</dbReference>
<evidence type="ECO:0000313" key="13">
    <source>
        <dbReference type="Proteomes" id="UP000252519"/>
    </source>
</evidence>
<evidence type="ECO:0000259" key="11">
    <source>
        <dbReference type="PROSITE" id="PS51864"/>
    </source>
</evidence>
<evidence type="ECO:0000256" key="10">
    <source>
        <dbReference type="RuleBase" id="RU361183"/>
    </source>
</evidence>
<evidence type="ECO:0000313" key="12">
    <source>
        <dbReference type="EMBL" id="RCN49551.1"/>
    </source>
</evidence>
<feature type="domain" description="Peptidase M12A" evidence="11">
    <location>
        <begin position="90"/>
        <end position="308"/>
    </location>
</feature>
<dbReference type="Pfam" id="PF01400">
    <property type="entry name" value="Astacin"/>
    <property type="match status" value="1"/>
</dbReference>
<keyword evidence="2 9" id="KW-0645">Protease</keyword>
<sequence length="405" mass="46330">MCFLESITKKLHLPADIPDVSTIAILSEHQFDHLGALLHRYHIIKNTVELFNMLNDKEDAGAHSRDDSLVEPKAYVYVQMLRPIKHVQVNEMGDTITEVNERSKIAGFLFQGDIVLTDEQIEDIKEDVEEETSGTIRRKRQAYKDWKYPNTIWSKGVNYYFDYSATTDRIRVFREDGCWSYVGRRGREQDLSLGRGCESIATAAHELGHALGMFHTMSRHDRDRFITLYVRNIKANWLDQFARQTPHTNENYGITYDYGSIMHYGGTSASVNGRATMVPFDTNYQETLGSPFISFYDLLMMNTHYNCLVSNGKPGTEPEFTTTAPVTTTRTQTRVTTYPPRPTRVTTYPPRPVVVTMRPLPVVDGFFCVDSPSCVMLSRMGFCYSPQFPVPMKMAFCPKMCGFCQ</sequence>
<dbReference type="Pfam" id="PF01549">
    <property type="entry name" value="ShK"/>
    <property type="match status" value="1"/>
</dbReference>
<dbReference type="AlphaFoldDB" id="A0A368GYU9"/>
<dbReference type="OrthoDB" id="291007at2759"/>
<gene>
    <name evidence="12" type="ORF">ANCCAN_04323</name>
</gene>
<feature type="binding site" evidence="9">
    <location>
        <position position="205"/>
    </location>
    <ligand>
        <name>Zn(2+)</name>
        <dbReference type="ChEBI" id="CHEBI:29105"/>
        <note>catalytic</note>
    </ligand>
</feature>
<evidence type="ECO:0000256" key="8">
    <source>
        <dbReference type="ARBA" id="ARBA00023157"/>
    </source>
</evidence>
<dbReference type="PRINTS" id="PR00480">
    <property type="entry name" value="ASTACIN"/>
</dbReference>
<evidence type="ECO:0000256" key="7">
    <source>
        <dbReference type="ARBA" id="ARBA00023145"/>
    </source>
</evidence>
<comment type="function">
    <text evidence="1">Metalloprotease.</text>
</comment>
<dbReference type="STRING" id="29170.A0A368GYU9"/>
<evidence type="ECO:0000256" key="6">
    <source>
        <dbReference type="ARBA" id="ARBA00023049"/>
    </source>
</evidence>
<evidence type="ECO:0000256" key="1">
    <source>
        <dbReference type="ARBA" id="ARBA00002657"/>
    </source>
</evidence>
<keyword evidence="8" id="KW-1015">Disulfide bond</keyword>
<keyword evidence="5 9" id="KW-0862">Zinc</keyword>
<accession>A0A368GYU9</accession>